<protein>
    <submittedName>
        <fullName evidence="3">SDR family oxidoreductase</fullName>
    </submittedName>
</protein>
<dbReference type="Proteomes" id="UP000604661">
    <property type="component" value="Unassembled WGS sequence"/>
</dbReference>
<comment type="caution">
    <text evidence="3">The sequence shown here is derived from an EMBL/GenBank/DDBJ whole genome shotgun (WGS) entry which is preliminary data.</text>
</comment>
<dbReference type="InterPro" id="IPR036291">
    <property type="entry name" value="NAD(P)-bd_dom_sf"/>
</dbReference>
<gene>
    <name evidence="3" type="ORF">H6G95_06030</name>
</gene>
<proteinExistence type="inferred from homology"/>
<dbReference type="PRINTS" id="PR00081">
    <property type="entry name" value="GDHRDH"/>
</dbReference>
<evidence type="ECO:0000256" key="2">
    <source>
        <dbReference type="ARBA" id="ARBA00023002"/>
    </source>
</evidence>
<sequence length="278" mass="29282">MSDLILNKLFSLKDQVAVITGGSGVLGGSMARGLALAGARVAVLGRNEARTGTVVAEITANGGESMAVLADVSDRSQLEIAREAIIQRWDQIDILVNMAGGNIPAATINPDATIFDMPRVAFEEVVSLNLLGTLLPSQVFGEAMVERNQPYGCIVNISSMSAIRAISRVVGYSAAKAGIDNFTRWLAVELAQKYGDGLRVNAIAPGFFIGEQNRDLLLNADGSLTVRGQKIIDHTPAGRFGKPDELLSTLIWLCSSGSSFVNGVVVPVDGGFSIYSGV</sequence>
<accession>A0ABR8EQR4</accession>
<dbReference type="PRINTS" id="PR00080">
    <property type="entry name" value="SDRFAMILY"/>
</dbReference>
<reference evidence="3 4" key="1">
    <citation type="journal article" date="2020" name="ISME J.">
        <title>Comparative genomics reveals insights into cyanobacterial evolution and habitat adaptation.</title>
        <authorList>
            <person name="Chen M.Y."/>
            <person name="Teng W.K."/>
            <person name="Zhao L."/>
            <person name="Hu C.X."/>
            <person name="Zhou Y.K."/>
            <person name="Han B.P."/>
            <person name="Song L.R."/>
            <person name="Shu W.S."/>
        </authorList>
    </citation>
    <scope>NUCLEOTIDE SEQUENCE [LARGE SCALE GENOMIC DNA]</scope>
    <source>
        <strain evidence="3 4">FACHB-391</strain>
    </source>
</reference>
<keyword evidence="2" id="KW-0560">Oxidoreductase</keyword>
<dbReference type="InterPro" id="IPR002347">
    <property type="entry name" value="SDR_fam"/>
</dbReference>
<dbReference type="PANTHER" id="PTHR42760">
    <property type="entry name" value="SHORT-CHAIN DEHYDROGENASES/REDUCTASES FAMILY MEMBER"/>
    <property type="match status" value="1"/>
</dbReference>
<dbReference type="PROSITE" id="PS00061">
    <property type="entry name" value="ADH_SHORT"/>
    <property type="match status" value="1"/>
</dbReference>
<keyword evidence="4" id="KW-1185">Reference proteome</keyword>
<comment type="similarity">
    <text evidence="1">Belongs to the short-chain dehydrogenases/reductases (SDR) family.</text>
</comment>
<evidence type="ECO:0000313" key="4">
    <source>
        <dbReference type="Proteomes" id="UP000604661"/>
    </source>
</evidence>
<dbReference type="InterPro" id="IPR020904">
    <property type="entry name" value="Sc_DH/Rdtase_CS"/>
</dbReference>
<dbReference type="RefSeq" id="WP_190891878.1">
    <property type="nucleotide sequence ID" value="NZ_JACJTE010000004.1"/>
</dbReference>
<organism evidence="3 4">
    <name type="scientific">Nostoc linckia FACHB-391</name>
    <dbReference type="NCBI Taxonomy" id="2692906"/>
    <lineage>
        <taxon>Bacteria</taxon>
        <taxon>Bacillati</taxon>
        <taxon>Cyanobacteriota</taxon>
        <taxon>Cyanophyceae</taxon>
        <taxon>Nostocales</taxon>
        <taxon>Nostocaceae</taxon>
        <taxon>Nostoc</taxon>
    </lineage>
</organism>
<dbReference type="NCBIfam" id="NF006132">
    <property type="entry name" value="PRK08277.1"/>
    <property type="match status" value="1"/>
</dbReference>
<dbReference type="Pfam" id="PF13561">
    <property type="entry name" value="adh_short_C2"/>
    <property type="match status" value="1"/>
</dbReference>
<dbReference type="PANTHER" id="PTHR42760:SF115">
    <property type="entry name" value="3-OXOACYL-[ACYL-CARRIER-PROTEIN] REDUCTASE FABG"/>
    <property type="match status" value="1"/>
</dbReference>
<name>A0ABR8EQR4_NOSLI</name>
<dbReference type="SUPFAM" id="SSF51735">
    <property type="entry name" value="NAD(P)-binding Rossmann-fold domains"/>
    <property type="match status" value="1"/>
</dbReference>
<dbReference type="EMBL" id="JACJTE010000004">
    <property type="protein sequence ID" value="MBD2560187.1"/>
    <property type="molecule type" value="Genomic_DNA"/>
</dbReference>
<evidence type="ECO:0000256" key="1">
    <source>
        <dbReference type="ARBA" id="ARBA00006484"/>
    </source>
</evidence>
<dbReference type="Gene3D" id="3.40.50.720">
    <property type="entry name" value="NAD(P)-binding Rossmann-like Domain"/>
    <property type="match status" value="1"/>
</dbReference>
<evidence type="ECO:0000313" key="3">
    <source>
        <dbReference type="EMBL" id="MBD2560187.1"/>
    </source>
</evidence>